<dbReference type="SMART" id="SM00989">
    <property type="entry name" value="V4R"/>
    <property type="match status" value="1"/>
</dbReference>
<dbReference type="RefSeq" id="WP_173289596.1">
    <property type="nucleotide sequence ID" value="NZ_AP021888.1"/>
</dbReference>
<accession>A0A6F8PJL4</accession>
<dbReference type="Proteomes" id="UP000501466">
    <property type="component" value="Chromosome"/>
</dbReference>
<evidence type="ECO:0000313" key="2">
    <source>
        <dbReference type="EMBL" id="BBP42301.1"/>
    </source>
</evidence>
<dbReference type="InterPro" id="IPR024096">
    <property type="entry name" value="NO_sig/Golgi_transp_ligand-bd"/>
</dbReference>
<feature type="domain" description="4-vinyl reductase 4VR" evidence="1">
    <location>
        <begin position="103"/>
        <end position="168"/>
    </location>
</feature>
<dbReference type="EMBL" id="AP021888">
    <property type="protein sequence ID" value="BBP42301.1"/>
    <property type="molecule type" value="Genomic_DNA"/>
</dbReference>
<sequence>MFDIQQYKFDEQHNAIEIAGEAMIFHCHHYINYLQRSILDADYIDSRLFLVGSAADSVYYQLSNLCQGLAEDDAKKMAQDIYKSFGYGLIDLSSMTEAGIELTTYKSFFSKTWVQKFGLSKNPVDYYTSGFLASAYAVIYDKPLAEVQAIQTTCMACGDAFNTHVIKPGLVNFAIYPPKQPTQFKEVPKVSLDWEFEEVVTSAFLGAHAHFVGNEEGFIPAFGVYLIRCQSDWVNRLQFEFVKSMSEVAGEYGETLATELLLEAGHACGFFTYGGIMNSNEWNQAVKPYLKTKEDWIKGLAALVNTMGWGYHTAVELSQDRAVFRNYNDFEDMSYLRMYGQNNYPVHWANSGGFTGLMQLIYNTDIVDGKRIDTEEGFRQMRRSKAKYKTKMTKGISCGDDYLEVEVFL</sequence>
<dbReference type="Gene3D" id="3.30.1380.20">
    <property type="entry name" value="Trafficking protein particle complex subunit 3"/>
    <property type="match status" value="1"/>
</dbReference>
<reference evidence="3" key="1">
    <citation type="submission" date="2019-11" db="EMBL/GenBank/DDBJ databases">
        <title>Isolation and characterization of two novel species in the genus Thiomicrorhabdus.</title>
        <authorList>
            <person name="Mochizuki J."/>
            <person name="Kojima H."/>
            <person name="Fukui M."/>
        </authorList>
    </citation>
    <scope>NUCLEOTIDE SEQUENCE [LARGE SCALE GENOMIC DNA]</scope>
    <source>
        <strain evidence="3">AkT22</strain>
    </source>
</reference>
<gene>
    <name evidence="2" type="ORF">THMIRHAT_00470</name>
</gene>
<proteinExistence type="predicted"/>
<dbReference type="KEGG" id="tzo:THMIRHAT_00470"/>
<dbReference type="SUPFAM" id="SSF111126">
    <property type="entry name" value="Ligand-binding domain in the NO signalling and Golgi transport"/>
    <property type="match status" value="2"/>
</dbReference>
<organism evidence="2 3">
    <name type="scientific">Thiosulfativibrio zosterae</name>
    <dbReference type="NCBI Taxonomy" id="2675053"/>
    <lineage>
        <taxon>Bacteria</taxon>
        <taxon>Pseudomonadati</taxon>
        <taxon>Pseudomonadota</taxon>
        <taxon>Gammaproteobacteria</taxon>
        <taxon>Thiotrichales</taxon>
        <taxon>Piscirickettsiaceae</taxon>
        <taxon>Thiosulfativibrio</taxon>
    </lineage>
</organism>
<protein>
    <recommendedName>
        <fullName evidence="1">4-vinyl reductase 4VR domain-containing protein</fullName>
    </recommendedName>
</protein>
<evidence type="ECO:0000313" key="3">
    <source>
        <dbReference type="Proteomes" id="UP000501466"/>
    </source>
</evidence>
<keyword evidence="3" id="KW-1185">Reference proteome</keyword>
<name>A0A6F8PJL4_9GAMM</name>
<evidence type="ECO:0000259" key="1">
    <source>
        <dbReference type="SMART" id="SM00989"/>
    </source>
</evidence>
<dbReference type="AlphaFoldDB" id="A0A6F8PJL4"/>
<dbReference type="InterPro" id="IPR004096">
    <property type="entry name" value="V4R"/>
</dbReference>